<evidence type="ECO:0000313" key="8">
    <source>
        <dbReference type="Proteomes" id="UP001437256"/>
    </source>
</evidence>
<dbReference type="InterPro" id="IPR032675">
    <property type="entry name" value="LRR_dom_sf"/>
</dbReference>
<dbReference type="PANTHER" id="PTHR43284">
    <property type="entry name" value="ASPARAGINE SYNTHETASE (GLUTAMINE-HYDROLYZING)"/>
    <property type="match status" value="1"/>
</dbReference>
<accession>A0ABR2ZK36</accession>
<organism evidence="7 8">
    <name type="scientific">Marasmius tenuissimus</name>
    <dbReference type="NCBI Taxonomy" id="585030"/>
    <lineage>
        <taxon>Eukaryota</taxon>
        <taxon>Fungi</taxon>
        <taxon>Dikarya</taxon>
        <taxon>Basidiomycota</taxon>
        <taxon>Agaricomycotina</taxon>
        <taxon>Agaricomycetes</taxon>
        <taxon>Agaricomycetidae</taxon>
        <taxon>Agaricales</taxon>
        <taxon>Marasmiineae</taxon>
        <taxon>Marasmiaceae</taxon>
        <taxon>Marasmius</taxon>
    </lineage>
</organism>
<keyword evidence="4" id="KW-0315">Glutamine amidotransferase</keyword>
<comment type="similarity">
    <text evidence="1">Belongs to the asparagine synthetase family.</text>
</comment>
<dbReference type="Gene3D" id="3.40.50.620">
    <property type="entry name" value="HUPs"/>
    <property type="match status" value="2"/>
</dbReference>
<dbReference type="SUPFAM" id="SSF56235">
    <property type="entry name" value="N-terminal nucleophile aminohydrolases (Ntn hydrolases)"/>
    <property type="match status" value="1"/>
</dbReference>
<dbReference type="InterPro" id="IPR033738">
    <property type="entry name" value="AsnB_N"/>
</dbReference>
<dbReference type="CDD" id="cd00712">
    <property type="entry name" value="AsnB"/>
    <property type="match status" value="1"/>
</dbReference>
<dbReference type="InterPro" id="IPR029055">
    <property type="entry name" value="Ntn_hydrolases_N"/>
</dbReference>
<dbReference type="SUPFAM" id="SSF52402">
    <property type="entry name" value="Adenine nucleotide alpha hydrolases-like"/>
    <property type="match status" value="1"/>
</dbReference>
<feature type="compositionally biased region" description="Low complexity" evidence="5">
    <location>
        <begin position="804"/>
        <end position="840"/>
    </location>
</feature>
<evidence type="ECO:0000256" key="1">
    <source>
        <dbReference type="ARBA" id="ARBA00005752"/>
    </source>
</evidence>
<dbReference type="NCBIfam" id="TIGR01536">
    <property type="entry name" value="asn_synth_AEB"/>
    <property type="match status" value="1"/>
</dbReference>
<dbReference type="PROSITE" id="PS51278">
    <property type="entry name" value="GATASE_TYPE_2"/>
    <property type="match status" value="1"/>
</dbReference>
<keyword evidence="8" id="KW-1185">Reference proteome</keyword>
<sequence>MQHRGPDSSGTYVDVSDDQVVGLAHARLSIIDLEGGQQPLHNDDNSVHAIINGELYDYAKLREDLERKGCVFKSSVDSELVIHLYEVYGLELLTYLRGECAFVLYDQRRKLLFAARDRFGIKPLYYTLSDDGNTLRIASEMKALKPLGWEPQWDIESIVQMGDFNDNRTVFKGVHKLLPGHLLTFGHNRQLKAESYWDHTFPSTRTPETRSIDEMIEGVRTHLVDAVRVRLRSDVPLGIYLSGGIDSAVVAGIAAKLLQEGDSGASIDAFTLSFPGMNFRIITCFFVPTTSLADLKDRAELDEGPIAQRMAESIGATLHLITPSEADLVDHFEQSVYHVEGPVHSMAGAGKLILSEHAHKHGLKVILTGEGSDEVFAGYSFYLWDFLRAVDETAVNLGTPLPSSSDLTRALAAKGPGKMPQDLLSINEMQSDKSLLGGIIYPRIWGAAGLSHQTFSQDVLEKTLCPEYPLVIAEGLDPEVRERIDAGELHPLHASMRPTVQYTAAKTALPNFILNVLGERVEMANSVEGRPPFLDHRLVEYANALPPSVKIMPILKKDQVPESSSQIREWDFTEKWILRQAAKPFVTEEIYQRRKLQYNAPISRPSKTRTPLQVYLEDRLTDKSVQRLGWANCDLVNTNKPTSVSSDLFEGQIVVNIKGFTDRDGQPTSSSYFDKDDRQGITWSFQVQGRFLKGYSADEILFGNTFDRPLHLPWGSSAALKFMNFVDPTLEHDLTSSTKPWALSPLITTMPHFVHTRLGGSPHASPASSSSSLGLPSSPPRSPPQDVVKDDTSTLYLAQISPQWSPSHSASSSSSSLSSNDSYGSRKSSSSKNYNLLSGSKYKKRGPRTPINLETAGQRRSYFSSPENRQAVRFGPNDIITTDFCYGFLEFSPTISLRIPGGLSFDLMKYWDGQPSWRDISLNTPRLWNSIHIHVPAPSPTGPYRKDRLYQALRARKEGLERWLQRSGSLPLAISMSVESRGLEREGVEMDAIGTEFIQVFMQHCRRWKTLVLGTPGRHLTALDELRADDLPQLENVHTSASMLFQRHGQDPQLAHFGDFLTRTTSIRSLDMTNEWTPVRMLDFGLKWSTLTELRITSPLWQSSEPGLFAPGTFLRALAEQCSSLVIFSLTRFINYDDLLRPLDTSAVLLNTTPLPWPTIREFTLSARDPGFENFMDIIWDAFEQVSLPSVERLSITLDCYEFIPSPANSESDIPEAPWDRLLLRSQPPIKHLELNIPRSQWGIRAVLRSLKSLGGLRSLRIRYERVSWGTGYEELVRGLREPFEGNLLCPELEELELEECVASDVEAILTLVDHHFSIGRPSLKLIRARFGLQAEHYGEGQEGFDVSTTKGGVTLTRKTDYGATVILAWGRSPVDPHYRDRPSTGMPGSASGYPSWS</sequence>
<keyword evidence="3" id="KW-0067">ATP-binding</keyword>
<dbReference type="EMBL" id="JBBXMP010000116">
    <property type="protein sequence ID" value="KAL0062046.1"/>
    <property type="molecule type" value="Genomic_DNA"/>
</dbReference>
<dbReference type="Gene3D" id="3.60.20.10">
    <property type="entry name" value="Glutamine Phosphoribosylpyrophosphate, subunit 1, domain 1"/>
    <property type="match status" value="1"/>
</dbReference>
<feature type="region of interest" description="Disordered" evidence="5">
    <location>
        <begin position="1378"/>
        <end position="1398"/>
    </location>
</feature>
<name>A0ABR2ZK36_9AGAR</name>
<dbReference type="CDD" id="cd01991">
    <property type="entry name" value="Asn_synthase_B_C"/>
    <property type="match status" value="1"/>
</dbReference>
<feature type="compositionally biased region" description="Low complexity" evidence="5">
    <location>
        <begin position="758"/>
        <end position="776"/>
    </location>
</feature>
<dbReference type="InterPro" id="IPR014729">
    <property type="entry name" value="Rossmann-like_a/b/a_fold"/>
</dbReference>
<evidence type="ECO:0000256" key="2">
    <source>
        <dbReference type="ARBA" id="ARBA00022741"/>
    </source>
</evidence>
<dbReference type="InterPro" id="IPR006426">
    <property type="entry name" value="Asn_synth_AEB"/>
</dbReference>
<dbReference type="InterPro" id="IPR017932">
    <property type="entry name" value="GATase_2_dom"/>
</dbReference>
<dbReference type="Pfam" id="PF00733">
    <property type="entry name" value="Asn_synthase"/>
    <property type="match status" value="1"/>
</dbReference>
<feature type="region of interest" description="Disordered" evidence="5">
    <location>
        <begin position="757"/>
        <end position="788"/>
    </location>
</feature>
<comment type="caution">
    <text evidence="7">The sequence shown here is derived from an EMBL/GenBank/DDBJ whole genome shotgun (WGS) entry which is preliminary data.</text>
</comment>
<reference evidence="7 8" key="1">
    <citation type="submission" date="2024-05" db="EMBL/GenBank/DDBJ databases">
        <title>A draft genome resource for the thread blight pathogen Marasmius tenuissimus strain MS-2.</title>
        <authorList>
            <person name="Yulfo-Soto G.E."/>
            <person name="Baruah I.K."/>
            <person name="Amoako-Attah I."/>
            <person name="Bukari Y."/>
            <person name="Meinhardt L.W."/>
            <person name="Bailey B.A."/>
            <person name="Cohen S.P."/>
        </authorList>
    </citation>
    <scope>NUCLEOTIDE SEQUENCE [LARGE SCALE GENOMIC DNA]</scope>
    <source>
        <strain evidence="7 8">MS-2</strain>
    </source>
</reference>
<feature type="domain" description="Glutamine amidotransferase type-2" evidence="6">
    <location>
        <begin position="1"/>
        <end position="188"/>
    </location>
</feature>
<evidence type="ECO:0000256" key="5">
    <source>
        <dbReference type="SAM" id="MobiDB-lite"/>
    </source>
</evidence>
<evidence type="ECO:0000313" key="7">
    <source>
        <dbReference type="EMBL" id="KAL0062046.1"/>
    </source>
</evidence>
<evidence type="ECO:0000256" key="4">
    <source>
        <dbReference type="ARBA" id="ARBA00022962"/>
    </source>
</evidence>
<dbReference type="InterPro" id="IPR051786">
    <property type="entry name" value="ASN_synthetase/amidase"/>
</dbReference>
<dbReference type="InterPro" id="IPR001962">
    <property type="entry name" value="Asn_synthase"/>
</dbReference>
<proteinExistence type="inferred from homology"/>
<dbReference type="Gene3D" id="3.80.10.10">
    <property type="entry name" value="Ribonuclease Inhibitor"/>
    <property type="match status" value="1"/>
</dbReference>
<feature type="region of interest" description="Disordered" evidence="5">
    <location>
        <begin position="804"/>
        <end position="868"/>
    </location>
</feature>
<keyword evidence="2" id="KW-0547">Nucleotide-binding</keyword>
<dbReference type="Proteomes" id="UP001437256">
    <property type="component" value="Unassembled WGS sequence"/>
</dbReference>
<gene>
    <name evidence="7" type="ORF">AAF712_011124</name>
</gene>
<protein>
    <recommendedName>
        <fullName evidence="6">Glutamine amidotransferase type-2 domain-containing protein</fullName>
    </recommendedName>
</protein>
<dbReference type="Pfam" id="PF13537">
    <property type="entry name" value="GATase_7"/>
    <property type="match status" value="1"/>
</dbReference>
<evidence type="ECO:0000256" key="3">
    <source>
        <dbReference type="ARBA" id="ARBA00022840"/>
    </source>
</evidence>
<dbReference type="PANTHER" id="PTHR43284:SF1">
    <property type="entry name" value="ASPARAGINE SYNTHETASE"/>
    <property type="match status" value="1"/>
</dbReference>
<evidence type="ECO:0000259" key="6">
    <source>
        <dbReference type="PROSITE" id="PS51278"/>
    </source>
</evidence>